<dbReference type="AlphaFoldDB" id="A0A853DVD6"/>
<dbReference type="PANTHER" id="PTHR30173:SF36">
    <property type="entry name" value="ECF RNA POLYMERASE SIGMA FACTOR SIGJ"/>
    <property type="match status" value="1"/>
</dbReference>
<comment type="caution">
    <text evidence="1">The sequence shown here is derived from an EMBL/GenBank/DDBJ whole genome shotgun (WGS) entry which is preliminary data.</text>
</comment>
<dbReference type="Proteomes" id="UP000521075">
    <property type="component" value="Unassembled WGS sequence"/>
</dbReference>
<accession>A0A853DVD6</accession>
<dbReference type="InterPro" id="IPR052704">
    <property type="entry name" value="ECF_Sigma-70_Domain"/>
</dbReference>
<dbReference type="PANTHER" id="PTHR30173">
    <property type="entry name" value="SIGMA 19 FACTOR"/>
    <property type="match status" value="1"/>
</dbReference>
<keyword evidence="2" id="KW-1185">Reference proteome</keyword>
<dbReference type="Gene3D" id="3.10.450.50">
    <property type="match status" value="1"/>
</dbReference>
<dbReference type="GO" id="GO:0016987">
    <property type="term" value="F:sigma factor activity"/>
    <property type="evidence" value="ECO:0007669"/>
    <property type="project" value="TreeGrafter"/>
</dbReference>
<evidence type="ECO:0008006" key="3">
    <source>
        <dbReference type="Google" id="ProtNLM"/>
    </source>
</evidence>
<dbReference type="InterPro" id="IPR032710">
    <property type="entry name" value="NTF2-like_dom_sf"/>
</dbReference>
<evidence type="ECO:0000313" key="2">
    <source>
        <dbReference type="Proteomes" id="UP000521075"/>
    </source>
</evidence>
<evidence type="ECO:0000313" key="1">
    <source>
        <dbReference type="EMBL" id="NYK10150.1"/>
    </source>
</evidence>
<protein>
    <recommendedName>
        <fullName evidence="3">SnoaL-like domain-containing protein</fullName>
    </recommendedName>
</protein>
<dbReference type="RefSeq" id="WP_179700940.1">
    <property type="nucleotide sequence ID" value="NZ_BAAAHA010000006.1"/>
</dbReference>
<organism evidence="1 2">
    <name type="scientific">Leifsonia naganoensis</name>
    <dbReference type="NCBI Taxonomy" id="150025"/>
    <lineage>
        <taxon>Bacteria</taxon>
        <taxon>Bacillati</taxon>
        <taxon>Actinomycetota</taxon>
        <taxon>Actinomycetes</taxon>
        <taxon>Micrococcales</taxon>
        <taxon>Microbacteriaceae</taxon>
        <taxon>Leifsonia</taxon>
    </lineage>
</organism>
<sequence length="151" mass="16900">MSEITRGDDRRSVRPVLARCWWLLWEWLAGPLHYRAVRRLYAAAESGDRDRLQALVAPDVSVVVDSGSGEPSGVRVVRGFEDARFVLEHGFARRSDDLVEERSVNGQAGLIISRAGIPTACIAVDFTGRLVTVIWIRLEPTALRHWNTVHA</sequence>
<dbReference type="EMBL" id="JACCHJ010000001">
    <property type="protein sequence ID" value="NYK10150.1"/>
    <property type="molecule type" value="Genomic_DNA"/>
</dbReference>
<dbReference type="SUPFAM" id="SSF54427">
    <property type="entry name" value="NTF2-like"/>
    <property type="match status" value="1"/>
</dbReference>
<gene>
    <name evidence="1" type="ORF">HNR14_002031</name>
</gene>
<proteinExistence type="predicted"/>
<reference evidence="1 2" key="1">
    <citation type="submission" date="2020-07" db="EMBL/GenBank/DDBJ databases">
        <title>Sequencing the genomes of 1000 actinobacteria strains.</title>
        <authorList>
            <person name="Klenk H.-P."/>
        </authorList>
    </citation>
    <scope>NUCLEOTIDE SEQUENCE [LARGE SCALE GENOMIC DNA]</scope>
    <source>
        <strain evidence="1 2">DSM 15166</strain>
    </source>
</reference>
<name>A0A853DVD6_9MICO</name>